<feature type="domain" description="YhcG N-terminal" evidence="1">
    <location>
        <begin position="20"/>
        <end position="132"/>
    </location>
</feature>
<gene>
    <name evidence="2" type="ORF">IAB68_06205</name>
</gene>
<dbReference type="Proteomes" id="UP000824074">
    <property type="component" value="Unassembled WGS sequence"/>
</dbReference>
<reference evidence="2" key="1">
    <citation type="submission" date="2020-10" db="EMBL/GenBank/DDBJ databases">
        <authorList>
            <person name="Gilroy R."/>
        </authorList>
    </citation>
    <scope>NUCLEOTIDE SEQUENCE</scope>
    <source>
        <strain evidence="2">CHK193-30670</strain>
    </source>
</reference>
<evidence type="ECO:0000313" key="2">
    <source>
        <dbReference type="EMBL" id="HIU40869.1"/>
    </source>
</evidence>
<reference evidence="2" key="2">
    <citation type="journal article" date="2021" name="PeerJ">
        <title>Extensive microbial diversity within the chicken gut microbiome revealed by metagenomics and culture.</title>
        <authorList>
            <person name="Gilroy R."/>
            <person name="Ravi A."/>
            <person name="Getino M."/>
            <person name="Pursley I."/>
            <person name="Horton D.L."/>
            <person name="Alikhan N.F."/>
            <person name="Baker D."/>
            <person name="Gharbi K."/>
            <person name="Hall N."/>
            <person name="Watson M."/>
            <person name="Adriaenssens E.M."/>
            <person name="Foster-Nyarko E."/>
            <person name="Jarju S."/>
            <person name="Secka A."/>
            <person name="Antonio M."/>
            <person name="Oren A."/>
            <person name="Chaudhuri R.R."/>
            <person name="La Ragione R."/>
            <person name="Hildebrand F."/>
            <person name="Pallen M.J."/>
        </authorList>
    </citation>
    <scope>NUCLEOTIDE SEQUENCE</scope>
    <source>
        <strain evidence="2">CHK193-30670</strain>
    </source>
</reference>
<dbReference type="AlphaFoldDB" id="A0A9D1LIC2"/>
<evidence type="ECO:0000259" key="1">
    <source>
        <dbReference type="Pfam" id="PF17761"/>
    </source>
</evidence>
<dbReference type="Pfam" id="PF17761">
    <property type="entry name" value="DUF1016_N"/>
    <property type="match status" value="1"/>
</dbReference>
<comment type="caution">
    <text evidence="2">The sequence shown here is derived from an EMBL/GenBank/DDBJ whole genome shotgun (WGS) entry which is preliminary data.</text>
</comment>
<dbReference type="PANTHER" id="PTHR30547">
    <property type="entry name" value="UNCHARACTERIZED PROTEIN YHCG-RELATED"/>
    <property type="match status" value="1"/>
</dbReference>
<accession>A0A9D1LIC2</accession>
<protein>
    <recommendedName>
        <fullName evidence="1">YhcG N-terminal domain-containing protein</fullName>
    </recommendedName>
</protein>
<dbReference type="InterPro" id="IPR041527">
    <property type="entry name" value="YhcG_N"/>
</dbReference>
<dbReference type="EMBL" id="DVMT01000061">
    <property type="protein sequence ID" value="HIU40869.1"/>
    <property type="molecule type" value="Genomic_DNA"/>
</dbReference>
<evidence type="ECO:0000313" key="3">
    <source>
        <dbReference type="Proteomes" id="UP000824074"/>
    </source>
</evidence>
<dbReference type="InterPro" id="IPR053148">
    <property type="entry name" value="PD-DEXK-like_domain"/>
</dbReference>
<organism evidence="2 3">
    <name type="scientific">Candidatus Aphodocola excrementigallinarum</name>
    <dbReference type="NCBI Taxonomy" id="2840670"/>
    <lineage>
        <taxon>Bacteria</taxon>
        <taxon>Bacillati</taxon>
        <taxon>Bacillota</taxon>
        <taxon>Bacilli</taxon>
        <taxon>Candidatus Aphodocola</taxon>
    </lineage>
</organism>
<proteinExistence type="predicted"/>
<name>A0A9D1LIC2_9FIRM</name>
<sequence length="133" mass="16119">MNYYNEIKQELINNEVYKKVKDISKNRSDLTTYYNVGKLLSEAGKNYGEGIIKKYSVRLTSELGKGYTPTRLRYFRRFYKVFLKYPTLSDKLSYSHYCEIIWFDESKMNYYIKITEENNLSVRELRQRIKNKK</sequence>
<dbReference type="PANTHER" id="PTHR30547:SF5">
    <property type="entry name" value="NUCLEASE YHCG-RELATED"/>
    <property type="match status" value="1"/>
</dbReference>